<proteinExistence type="predicted"/>
<evidence type="ECO:0000313" key="3">
    <source>
        <dbReference type="Proteomes" id="UP000003835"/>
    </source>
</evidence>
<protein>
    <submittedName>
        <fullName evidence="2">Uncharacterized protein</fullName>
    </submittedName>
</protein>
<dbReference type="OrthoDB" id="484549at2"/>
<dbReference type="STRING" id="118168.MC7420_3366"/>
<dbReference type="HOGENOM" id="CLU_1608503_0_0_3"/>
<sequence>MDQIQAEIEAIRSQLEALRQERDTLTNQEVQPENNSPKAIAAAYRHQARVAAEVSAEVQGIDNAIAALQTQLEQKQQQLQPLAKPKQPLTFADEVEIATQQAYDHANRINELATELVEELRALKSIANDMSSSYWQLHHKPFITGFKGTSVPYLRADQGVLMIGKIII</sequence>
<keyword evidence="3" id="KW-1185">Reference proteome</keyword>
<reference evidence="2 3" key="1">
    <citation type="submission" date="2008-07" db="EMBL/GenBank/DDBJ databases">
        <authorList>
            <person name="Tandeau de Marsac N."/>
            <person name="Ferriera S."/>
            <person name="Johnson J."/>
            <person name="Kravitz S."/>
            <person name="Beeson K."/>
            <person name="Sutton G."/>
            <person name="Rogers Y.-H."/>
            <person name="Friedman R."/>
            <person name="Frazier M."/>
            <person name="Venter J.C."/>
        </authorList>
    </citation>
    <scope>NUCLEOTIDE SEQUENCE [LARGE SCALE GENOMIC DNA]</scope>
    <source>
        <strain evidence="2 3">PCC 7420</strain>
    </source>
</reference>
<dbReference type="AlphaFoldDB" id="B4VZ66"/>
<dbReference type="RefSeq" id="WP_006104083.1">
    <property type="nucleotide sequence ID" value="NZ_DS989861.1"/>
</dbReference>
<gene>
    <name evidence="2" type="ORF">MC7420_3366</name>
</gene>
<dbReference type="EMBL" id="DS989861">
    <property type="protein sequence ID" value="EDX72920.1"/>
    <property type="molecule type" value="Genomic_DNA"/>
</dbReference>
<evidence type="ECO:0000313" key="2">
    <source>
        <dbReference type="EMBL" id="EDX72920.1"/>
    </source>
</evidence>
<name>B4VZ66_9CYAN</name>
<dbReference type="Proteomes" id="UP000003835">
    <property type="component" value="Unassembled WGS sequence"/>
</dbReference>
<evidence type="ECO:0000256" key="1">
    <source>
        <dbReference type="SAM" id="Coils"/>
    </source>
</evidence>
<organism evidence="2 3">
    <name type="scientific">Coleofasciculus chthonoplastes PCC 7420</name>
    <dbReference type="NCBI Taxonomy" id="118168"/>
    <lineage>
        <taxon>Bacteria</taxon>
        <taxon>Bacillati</taxon>
        <taxon>Cyanobacteriota</taxon>
        <taxon>Cyanophyceae</taxon>
        <taxon>Coleofasciculales</taxon>
        <taxon>Coleofasciculaceae</taxon>
        <taxon>Coleofasciculus</taxon>
    </lineage>
</organism>
<keyword evidence="1" id="KW-0175">Coiled coil</keyword>
<dbReference type="eggNOG" id="ENOG50307PN">
    <property type="taxonomic scope" value="Bacteria"/>
</dbReference>
<feature type="coiled-coil region" evidence="1">
    <location>
        <begin position="1"/>
        <end position="28"/>
    </location>
</feature>
<accession>B4VZ66</accession>